<evidence type="ECO:0000256" key="1">
    <source>
        <dbReference type="SAM" id="MobiDB-lite"/>
    </source>
</evidence>
<keyword evidence="3" id="KW-1185">Reference proteome</keyword>
<feature type="region of interest" description="Disordered" evidence="1">
    <location>
        <begin position="235"/>
        <end position="259"/>
    </location>
</feature>
<dbReference type="AlphaFoldDB" id="A0A5J5FBS6"/>
<feature type="compositionally biased region" description="Polar residues" evidence="1">
    <location>
        <begin position="459"/>
        <end position="468"/>
    </location>
</feature>
<evidence type="ECO:0000313" key="3">
    <source>
        <dbReference type="Proteomes" id="UP000326924"/>
    </source>
</evidence>
<dbReference type="EMBL" id="VXIS01000006">
    <property type="protein sequence ID" value="KAA8914402.1"/>
    <property type="molecule type" value="Genomic_DNA"/>
</dbReference>
<comment type="caution">
    <text evidence="2">The sequence shown here is derived from an EMBL/GenBank/DDBJ whole genome shotgun (WGS) entry which is preliminary data.</text>
</comment>
<reference evidence="2 3" key="1">
    <citation type="submission" date="2019-09" db="EMBL/GenBank/DDBJ databases">
        <title>Draft genome of the ectomycorrhizal ascomycete Sphaerosporella brunnea.</title>
        <authorList>
            <consortium name="DOE Joint Genome Institute"/>
            <person name="Benucci G.M."/>
            <person name="Marozzi G."/>
            <person name="Antonielli L."/>
            <person name="Sanchez S."/>
            <person name="Marco P."/>
            <person name="Wang X."/>
            <person name="Falini L.B."/>
            <person name="Barry K."/>
            <person name="Haridas S."/>
            <person name="Lipzen A."/>
            <person name="Labutti K."/>
            <person name="Grigoriev I.V."/>
            <person name="Murat C."/>
            <person name="Martin F."/>
            <person name="Albertini E."/>
            <person name="Donnini D."/>
            <person name="Bonito G."/>
        </authorList>
    </citation>
    <scope>NUCLEOTIDE SEQUENCE [LARGE SCALE GENOMIC DNA]</scope>
    <source>
        <strain evidence="2 3">Sb_GMNB300</strain>
    </source>
</reference>
<dbReference type="InParanoid" id="A0A5J5FBS6"/>
<accession>A0A5J5FBS6</accession>
<sequence>MSMGRVRVTLSLITALRTPTNPSTTQNPQTVDNIGKQRPVTNTHICDLLAKRNPTLPQLREKMPDTATRARKRTRNTEEVEASQKPVKSARLPLYKNHNRITWGADVMRKLVKTVTAQLNTDPKRKKVISTVAVEALVHRLCLDNVRNIKAAKQKTMGDSNDKEFRHFGDGECSVNATDAEIDKQLSNQVTDTPTDDSDCQTPLAEAHHHEMRLPPCQPVQAKYNDETRSMNSGLEFRSGEVNPVPKPLSPVETLHPPCQPVRAQYIEETRRMNGGLESGSGEVNPAPKPLARHIQHASRFEPSTTMRPNHWHRSKRLILHASRMNSDLESQSFELNSAPNAPCQPVRVLYHDETRSMNSGLECRLGEVNLAPKPLSPIETPHTPCQPVRAQYNHESRSMNSGLESRSFELNPAPKRLSPVESPHPPPCQPVRARYNDAPKPLAPVETPHPPCQPVRAQYNNETRSRTSGIESRFIEPDPAPKLLPPVATVCDLHAAMRL</sequence>
<feature type="region of interest" description="Disordered" evidence="1">
    <location>
        <begin position="62"/>
        <end position="85"/>
    </location>
</feature>
<feature type="region of interest" description="Disordered" evidence="1">
    <location>
        <begin position="396"/>
        <end position="468"/>
    </location>
</feature>
<name>A0A5J5FBS6_9PEZI</name>
<proteinExistence type="predicted"/>
<evidence type="ECO:0000313" key="2">
    <source>
        <dbReference type="EMBL" id="KAA8914402.1"/>
    </source>
</evidence>
<dbReference type="Proteomes" id="UP000326924">
    <property type="component" value="Unassembled WGS sequence"/>
</dbReference>
<gene>
    <name evidence="2" type="ORF">FN846DRAFT_886018</name>
</gene>
<organism evidence="2 3">
    <name type="scientific">Sphaerosporella brunnea</name>
    <dbReference type="NCBI Taxonomy" id="1250544"/>
    <lineage>
        <taxon>Eukaryota</taxon>
        <taxon>Fungi</taxon>
        <taxon>Dikarya</taxon>
        <taxon>Ascomycota</taxon>
        <taxon>Pezizomycotina</taxon>
        <taxon>Pezizomycetes</taxon>
        <taxon>Pezizales</taxon>
        <taxon>Pyronemataceae</taxon>
        <taxon>Sphaerosporella</taxon>
    </lineage>
</organism>
<protein>
    <submittedName>
        <fullName evidence="2">Uncharacterized protein</fullName>
    </submittedName>
</protein>